<dbReference type="EMBL" id="JAFMYW010000009">
    <property type="protein sequence ID" value="MBO0952016.1"/>
    <property type="molecule type" value="Genomic_DNA"/>
</dbReference>
<dbReference type="Gene3D" id="3.90.220.20">
    <property type="entry name" value="DNA methylase specificity domains"/>
    <property type="match status" value="2"/>
</dbReference>
<evidence type="ECO:0000256" key="1">
    <source>
        <dbReference type="ARBA" id="ARBA00010923"/>
    </source>
</evidence>
<dbReference type="InterPro" id="IPR051212">
    <property type="entry name" value="Type-I_RE_S_subunit"/>
</dbReference>
<dbReference type="PANTHER" id="PTHR43140">
    <property type="entry name" value="TYPE-1 RESTRICTION ENZYME ECOKI SPECIFICITY PROTEIN"/>
    <property type="match status" value="1"/>
</dbReference>
<sequence>MSEVQLPEGWIWKKLGKSVTINPKLSRKDIPTELQVSFLPMRMVEEVTGRFNLAETRQYGEVKKGFTAFQDEDIIFAKVTPCMENGKIAVVSGLKNKIGFGSTEFHVFRCQQDLDNKYLFYFLVQRRFRHEAEGSMTGAVGLRRVPKSFLEEYLIPVPPLPVQYQIVARIEELFSELDAGVNELKTALYRLKTYRQAVLQNQLSNKNWPTIQLDGLLQLGRNSIKTGPFGMALSKSDHRAEGVPVLGIENIGRGKFWDRNKIFITADKAAELSSYTVSEGDLIISRSGTVGEICIVPPKMEGSIISTNLIKLSLNKNVVDPQYFCYLFLGCRSVLNSVKDQCKGSTRDFLNQGILKSLDFPLPDLHFQKQIVSEIEARLSEAEAMETTIRQELVRAENLRQSILKQAFEGKLVPSTMYPSLQSEVAKVAEPDLSNYGGKADQLTLF</sequence>
<dbReference type="InterPro" id="IPR044946">
    <property type="entry name" value="Restrct_endonuc_typeI_TRD_sf"/>
</dbReference>
<dbReference type="GO" id="GO:0004519">
    <property type="term" value="F:endonuclease activity"/>
    <property type="evidence" value="ECO:0007669"/>
    <property type="project" value="UniProtKB-KW"/>
</dbReference>
<reference evidence="5 6" key="1">
    <citation type="submission" date="2021-03" db="EMBL/GenBank/DDBJ databases">
        <title>Fibrella sp. HMF5405 genome sequencing and assembly.</title>
        <authorList>
            <person name="Kang H."/>
            <person name="Kim H."/>
            <person name="Bae S."/>
            <person name="Joh K."/>
        </authorList>
    </citation>
    <scope>NUCLEOTIDE SEQUENCE [LARGE SCALE GENOMIC DNA]</scope>
    <source>
        <strain evidence="5 6">HMF5405</strain>
    </source>
</reference>
<accession>A0ABS3JPU4</accession>
<dbReference type="CDD" id="cd17260">
    <property type="entry name" value="RMtype1_S_EcoEI-TRD1-CR1_like"/>
    <property type="match status" value="1"/>
</dbReference>
<evidence type="ECO:0000313" key="6">
    <source>
        <dbReference type="Proteomes" id="UP000664628"/>
    </source>
</evidence>
<dbReference type="Pfam" id="PF01420">
    <property type="entry name" value="Methylase_S"/>
    <property type="match status" value="2"/>
</dbReference>
<dbReference type="SUPFAM" id="SSF116734">
    <property type="entry name" value="DNA methylase specificity domain"/>
    <property type="match status" value="2"/>
</dbReference>
<gene>
    <name evidence="5" type="ORF">J2I46_25770</name>
</gene>
<evidence type="ECO:0000256" key="2">
    <source>
        <dbReference type="ARBA" id="ARBA00022747"/>
    </source>
</evidence>
<keyword evidence="6" id="KW-1185">Reference proteome</keyword>
<keyword evidence="5" id="KW-0540">Nuclease</keyword>
<keyword evidence="3" id="KW-0238">DNA-binding</keyword>
<dbReference type="InterPro" id="IPR000055">
    <property type="entry name" value="Restrct_endonuc_typeI_TRD"/>
</dbReference>
<dbReference type="Proteomes" id="UP000664628">
    <property type="component" value="Unassembled WGS sequence"/>
</dbReference>
<dbReference type="RefSeq" id="WP_207331963.1">
    <property type="nucleotide sequence ID" value="NZ_JAFMYW010000009.1"/>
</dbReference>
<organism evidence="5 6">
    <name type="scientific">Fibrella forsythiae</name>
    <dbReference type="NCBI Taxonomy" id="2817061"/>
    <lineage>
        <taxon>Bacteria</taxon>
        <taxon>Pseudomonadati</taxon>
        <taxon>Bacteroidota</taxon>
        <taxon>Cytophagia</taxon>
        <taxon>Cytophagales</taxon>
        <taxon>Spirosomataceae</taxon>
        <taxon>Fibrella</taxon>
    </lineage>
</organism>
<feature type="domain" description="Type I restriction modification DNA specificity" evidence="4">
    <location>
        <begin position="231"/>
        <end position="393"/>
    </location>
</feature>
<evidence type="ECO:0000313" key="5">
    <source>
        <dbReference type="EMBL" id="MBO0952016.1"/>
    </source>
</evidence>
<feature type="domain" description="Type I restriction modification DNA specificity" evidence="4">
    <location>
        <begin position="60"/>
        <end position="182"/>
    </location>
</feature>
<evidence type="ECO:0000256" key="3">
    <source>
        <dbReference type="ARBA" id="ARBA00023125"/>
    </source>
</evidence>
<keyword evidence="5" id="KW-0255">Endonuclease</keyword>
<protein>
    <submittedName>
        <fullName evidence="5">Restriction endonuclease subunit S</fullName>
    </submittedName>
</protein>
<comment type="similarity">
    <text evidence="1">Belongs to the type-I restriction system S methylase family.</text>
</comment>
<keyword evidence="5" id="KW-0378">Hydrolase</keyword>
<keyword evidence="2" id="KW-0680">Restriction system</keyword>
<name>A0ABS3JPU4_9BACT</name>
<proteinExistence type="inferred from homology"/>
<comment type="caution">
    <text evidence="5">The sequence shown here is derived from an EMBL/GenBank/DDBJ whole genome shotgun (WGS) entry which is preliminary data.</text>
</comment>
<evidence type="ECO:0000259" key="4">
    <source>
        <dbReference type="Pfam" id="PF01420"/>
    </source>
</evidence>
<dbReference type="PANTHER" id="PTHR43140:SF1">
    <property type="entry name" value="TYPE I RESTRICTION ENZYME ECOKI SPECIFICITY SUBUNIT"/>
    <property type="match status" value="1"/>
</dbReference>